<feature type="transmembrane region" description="Helical" evidence="1">
    <location>
        <begin position="38"/>
        <end position="62"/>
    </location>
</feature>
<dbReference type="Proteomes" id="UP001359886">
    <property type="component" value="Unassembled WGS sequence"/>
</dbReference>
<feature type="domain" description="DUF218" evidence="2">
    <location>
        <begin position="82"/>
        <end position="248"/>
    </location>
</feature>
<feature type="transmembrane region" description="Helical" evidence="1">
    <location>
        <begin position="74"/>
        <end position="95"/>
    </location>
</feature>
<name>A0AAW9RH84_9GAMM</name>
<dbReference type="Gene3D" id="3.40.50.620">
    <property type="entry name" value="HUPs"/>
    <property type="match status" value="1"/>
</dbReference>
<dbReference type="PANTHER" id="PTHR30336:SF4">
    <property type="entry name" value="ENVELOPE BIOGENESIS FACTOR ELYC"/>
    <property type="match status" value="1"/>
</dbReference>
<evidence type="ECO:0000259" key="2">
    <source>
        <dbReference type="Pfam" id="PF02698"/>
    </source>
</evidence>
<evidence type="ECO:0000256" key="1">
    <source>
        <dbReference type="SAM" id="Phobius"/>
    </source>
</evidence>
<sequence length="258" mass="28473">MYVYLSKIVPLFLMPLGLIIFAAVLVLLLLVTGRRRLAAWLLSFTVLLLWLAAMPIVAGSLYGRLESRFPPEPLARIPVSSCIVVLGGAVGLPFAPRQDIELTEAVDRVYKAVQLYREGKANRVFVAAGNQPRSESGPSEAALIGELLVEWGVPADAIQLEGRSRNTRENAVNIKPMLEATGCDRSLLVTSAAHMQRALASFKEVGLYAYPVSTDVRAIRRTEYTAMDFLPDAHALAMTSDAIREWMGQKVYQWNGWN</sequence>
<protein>
    <submittedName>
        <fullName evidence="3">YdcF family protein</fullName>
    </submittedName>
</protein>
<reference evidence="3 4" key="1">
    <citation type="submission" date="2024-02" db="EMBL/GenBank/DDBJ databases">
        <title>A novel Wenzhouxiangellaceae bacterium, isolated from coastal sediments.</title>
        <authorList>
            <person name="Du Z.-J."/>
            <person name="Ye Y.-Q."/>
            <person name="Zhang X.-Y."/>
        </authorList>
    </citation>
    <scope>NUCLEOTIDE SEQUENCE [LARGE SCALE GENOMIC DNA]</scope>
    <source>
        <strain evidence="3 4">CH-27</strain>
    </source>
</reference>
<dbReference type="GO" id="GO:0000270">
    <property type="term" value="P:peptidoglycan metabolic process"/>
    <property type="evidence" value="ECO:0007669"/>
    <property type="project" value="TreeGrafter"/>
</dbReference>
<keyword evidence="1" id="KW-0472">Membrane</keyword>
<proteinExistence type="predicted"/>
<gene>
    <name evidence="3" type="ORF">V3330_04435</name>
</gene>
<dbReference type="InterPro" id="IPR014729">
    <property type="entry name" value="Rossmann-like_a/b/a_fold"/>
</dbReference>
<dbReference type="CDD" id="cd06259">
    <property type="entry name" value="YdcF-like"/>
    <property type="match status" value="1"/>
</dbReference>
<dbReference type="EMBL" id="JAZHOG010000002">
    <property type="protein sequence ID" value="MEJ8566861.1"/>
    <property type="molecule type" value="Genomic_DNA"/>
</dbReference>
<evidence type="ECO:0000313" key="3">
    <source>
        <dbReference type="EMBL" id="MEJ8566861.1"/>
    </source>
</evidence>
<keyword evidence="4" id="KW-1185">Reference proteome</keyword>
<dbReference type="RefSeq" id="WP_354694179.1">
    <property type="nucleotide sequence ID" value="NZ_JAZHOG010000002.1"/>
</dbReference>
<accession>A0AAW9RH84</accession>
<keyword evidence="1" id="KW-1133">Transmembrane helix</keyword>
<dbReference type="Pfam" id="PF02698">
    <property type="entry name" value="DUF218"/>
    <property type="match status" value="1"/>
</dbReference>
<dbReference type="GO" id="GO:0005886">
    <property type="term" value="C:plasma membrane"/>
    <property type="evidence" value="ECO:0007669"/>
    <property type="project" value="TreeGrafter"/>
</dbReference>
<feature type="transmembrane region" description="Helical" evidence="1">
    <location>
        <begin position="12"/>
        <end position="31"/>
    </location>
</feature>
<comment type="caution">
    <text evidence="3">The sequence shown here is derived from an EMBL/GenBank/DDBJ whole genome shotgun (WGS) entry which is preliminary data.</text>
</comment>
<evidence type="ECO:0000313" key="4">
    <source>
        <dbReference type="Proteomes" id="UP001359886"/>
    </source>
</evidence>
<organism evidence="3 4">
    <name type="scientific">Elongatibacter sediminis</name>
    <dbReference type="NCBI Taxonomy" id="3119006"/>
    <lineage>
        <taxon>Bacteria</taxon>
        <taxon>Pseudomonadati</taxon>
        <taxon>Pseudomonadota</taxon>
        <taxon>Gammaproteobacteria</taxon>
        <taxon>Chromatiales</taxon>
        <taxon>Wenzhouxiangellaceae</taxon>
        <taxon>Elongatibacter</taxon>
    </lineage>
</organism>
<keyword evidence="1" id="KW-0812">Transmembrane</keyword>
<dbReference type="GO" id="GO:0043164">
    <property type="term" value="P:Gram-negative-bacterium-type cell wall biogenesis"/>
    <property type="evidence" value="ECO:0007669"/>
    <property type="project" value="TreeGrafter"/>
</dbReference>
<dbReference type="InterPro" id="IPR051599">
    <property type="entry name" value="Cell_Envelope_Assoc"/>
</dbReference>
<dbReference type="AlphaFoldDB" id="A0AAW9RH84"/>
<dbReference type="PANTHER" id="PTHR30336">
    <property type="entry name" value="INNER MEMBRANE PROTEIN, PROBABLE PERMEASE"/>
    <property type="match status" value="1"/>
</dbReference>
<dbReference type="InterPro" id="IPR003848">
    <property type="entry name" value="DUF218"/>
</dbReference>